<evidence type="ECO:0000313" key="1">
    <source>
        <dbReference type="EMBL" id="KAF2971546.1"/>
    </source>
</evidence>
<name>A0A7C8IT08_9PEZI</name>
<proteinExistence type="predicted"/>
<dbReference type="Proteomes" id="UP000481858">
    <property type="component" value="Unassembled WGS sequence"/>
</dbReference>
<dbReference type="OrthoDB" id="4727849at2759"/>
<gene>
    <name evidence="1" type="ORF">GQX73_g1983</name>
</gene>
<dbReference type="InParanoid" id="A0A7C8IT08"/>
<organism evidence="1 2">
    <name type="scientific">Xylaria multiplex</name>
    <dbReference type="NCBI Taxonomy" id="323545"/>
    <lineage>
        <taxon>Eukaryota</taxon>
        <taxon>Fungi</taxon>
        <taxon>Dikarya</taxon>
        <taxon>Ascomycota</taxon>
        <taxon>Pezizomycotina</taxon>
        <taxon>Sordariomycetes</taxon>
        <taxon>Xylariomycetidae</taxon>
        <taxon>Xylariales</taxon>
        <taxon>Xylariaceae</taxon>
        <taxon>Xylaria</taxon>
    </lineage>
</organism>
<protein>
    <submittedName>
        <fullName evidence="1">Uncharacterized protein</fullName>
    </submittedName>
</protein>
<evidence type="ECO:0000313" key="2">
    <source>
        <dbReference type="Proteomes" id="UP000481858"/>
    </source>
</evidence>
<reference evidence="1 2" key="1">
    <citation type="submission" date="2019-12" db="EMBL/GenBank/DDBJ databases">
        <title>Draft genome sequence of the ascomycete Xylaria multiplex DSM 110363.</title>
        <authorList>
            <person name="Buettner E."/>
            <person name="Kellner H."/>
        </authorList>
    </citation>
    <scope>NUCLEOTIDE SEQUENCE [LARGE SCALE GENOMIC DNA]</scope>
    <source>
        <strain evidence="1 2">DSM 110363</strain>
    </source>
</reference>
<dbReference type="AlphaFoldDB" id="A0A7C8IT08"/>
<comment type="caution">
    <text evidence="1">The sequence shown here is derived from an EMBL/GenBank/DDBJ whole genome shotgun (WGS) entry which is preliminary data.</text>
</comment>
<keyword evidence="2" id="KW-1185">Reference proteome</keyword>
<accession>A0A7C8IT08</accession>
<sequence>MAPSVLKRAFIRKIMTKEGLLKLAKRLDAAFSCVAHFEALEEKRGYDNGKQFPAELYKGGIQKRLLDNWLSNEPNIYTLSDGYNFNAGLAGCEWAAFLRVRNPDAIVLRVYPKDRTAKAEHILCQLLSSLIYNFATLVPEKFDKVPDLCKQNFELLATQGISAGLRILEALPPLELYGMRILCIVDALNLAEADSTADDVKKLTAVLTRILVRNNGHLLYTTAKHRK</sequence>
<dbReference type="EMBL" id="WUBL01000012">
    <property type="protein sequence ID" value="KAF2971546.1"/>
    <property type="molecule type" value="Genomic_DNA"/>
</dbReference>